<organism evidence="7 8">
    <name type="scientific">Mya arenaria</name>
    <name type="common">Soft-shell clam</name>
    <dbReference type="NCBI Taxonomy" id="6604"/>
    <lineage>
        <taxon>Eukaryota</taxon>
        <taxon>Metazoa</taxon>
        <taxon>Spiralia</taxon>
        <taxon>Lophotrochozoa</taxon>
        <taxon>Mollusca</taxon>
        <taxon>Bivalvia</taxon>
        <taxon>Autobranchia</taxon>
        <taxon>Heteroconchia</taxon>
        <taxon>Euheterodonta</taxon>
        <taxon>Imparidentia</taxon>
        <taxon>Neoheterodontei</taxon>
        <taxon>Myida</taxon>
        <taxon>Myoidea</taxon>
        <taxon>Myidae</taxon>
        <taxon>Mya</taxon>
    </lineage>
</organism>
<dbReference type="InterPro" id="IPR038213">
    <property type="entry name" value="IFI6/IFI27-like_sf"/>
</dbReference>
<gene>
    <name evidence="7" type="ORF">MAR_032532</name>
</gene>
<feature type="transmembrane region" description="Helical" evidence="6">
    <location>
        <begin position="41"/>
        <end position="62"/>
    </location>
</feature>
<evidence type="ECO:0000256" key="3">
    <source>
        <dbReference type="ARBA" id="ARBA00022692"/>
    </source>
</evidence>
<evidence type="ECO:0000313" key="7">
    <source>
        <dbReference type="EMBL" id="WAR17938.1"/>
    </source>
</evidence>
<dbReference type="Gene3D" id="6.10.110.10">
    <property type="match status" value="1"/>
</dbReference>
<evidence type="ECO:0000256" key="2">
    <source>
        <dbReference type="ARBA" id="ARBA00007262"/>
    </source>
</evidence>
<protein>
    <submittedName>
        <fullName evidence="7">Uncharacterized protein</fullName>
    </submittedName>
</protein>
<dbReference type="PANTHER" id="PTHR16932:SF18">
    <property type="entry name" value="INTERFERON, ALPHA-INDUCIBLE PROTEIN 27-LIKE 2"/>
    <property type="match status" value="1"/>
</dbReference>
<dbReference type="InterPro" id="IPR009311">
    <property type="entry name" value="IFI6/IFI27-like"/>
</dbReference>
<dbReference type="Pfam" id="PF06140">
    <property type="entry name" value="Ifi-6-16"/>
    <property type="match status" value="1"/>
</dbReference>
<dbReference type="Proteomes" id="UP001164746">
    <property type="component" value="Chromosome 10"/>
</dbReference>
<evidence type="ECO:0000256" key="5">
    <source>
        <dbReference type="ARBA" id="ARBA00023136"/>
    </source>
</evidence>
<keyword evidence="5 6" id="KW-0472">Membrane</keyword>
<dbReference type="PANTHER" id="PTHR16932">
    <property type="entry name" value="INTERFERON ALPHA-INDUCIBLE PROTEIN 27"/>
    <property type="match status" value="1"/>
</dbReference>
<keyword evidence="3 6" id="KW-0812">Transmembrane</keyword>
<evidence type="ECO:0000313" key="8">
    <source>
        <dbReference type="Proteomes" id="UP001164746"/>
    </source>
</evidence>
<keyword evidence="4 6" id="KW-1133">Transmembrane helix</keyword>
<accession>A0ABY7F6X3</accession>
<proteinExistence type="inferred from homology"/>
<comment type="subcellular location">
    <subcellularLocation>
        <location evidence="1">Membrane</location>
        <topology evidence="1">Multi-pass membrane protein</topology>
    </subcellularLocation>
</comment>
<dbReference type="EMBL" id="CP111021">
    <property type="protein sequence ID" value="WAR17938.1"/>
    <property type="molecule type" value="Genomic_DNA"/>
</dbReference>
<reference evidence="7" key="1">
    <citation type="submission" date="2022-11" db="EMBL/GenBank/DDBJ databases">
        <title>Centuries of genome instability and evolution in soft-shell clam transmissible cancer (bioRxiv).</title>
        <authorList>
            <person name="Hart S.F.M."/>
            <person name="Yonemitsu M.A."/>
            <person name="Giersch R.M."/>
            <person name="Beal B.F."/>
            <person name="Arriagada G."/>
            <person name="Davis B.W."/>
            <person name="Ostrander E.A."/>
            <person name="Goff S.P."/>
            <person name="Metzger M.J."/>
        </authorList>
    </citation>
    <scope>NUCLEOTIDE SEQUENCE</scope>
    <source>
        <strain evidence="7">MELC-2E11</strain>
        <tissue evidence="7">Siphon/mantle</tissue>
    </source>
</reference>
<evidence type="ECO:0000256" key="6">
    <source>
        <dbReference type="SAM" id="Phobius"/>
    </source>
</evidence>
<sequence length="111" mass="11113">MSVSVTAGVAALVGFPAALSALGFGSAGVTAGSFAAWFQGPYVAAGSFFSLAQSAGAAGLAFGTKAALFLGGAISEETTPFKVICVPQMPDLTEMESEQSSLRIVMINTDI</sequence>
<name>A0ABY7F6X3_MYAAR</name>
<comment type="similarity">
    <text evidence="2">Belongs to the IFI6/IFI27 family.</text>
</comment>
<evidence type="ECO:0000256" key="1">
    <source>
        <dbReference type="ARBA" id="ARBA00004141"/>
    </source>
</evidence>
<evidence type="ECO:0000256" key="4">
    <source>
        <dbReference type="ARBA" id="ARBA00022989"/>
    </source>
</evidence>
<keyword evidence="8" id="KW-1185">Reference proteome</keyword>